<dbReference type="PANTHER" id="PTHR45527:SF1">
    <property type="entry name" value="FATTY ACID SYNTHASE"/>
    <property type="match status" value="1"/>
</dbReference>
<gene>
    <name evidence="2" type="ORF">HCN08_09235</name>
</gene>
<evidence type="ECO:0000313" key="2">
    <source>
        <dbReference type="EMBL" id="NJP43581.1"/>
    </source>
</evidence>
<name>A0ABX0ZJU9_9ACTN</name>
<dbReference type="InterPro" id="IPR023213">
    <property type="entry name" value="CAT-like_dom_sf"/>
</dbReference>
<comment type="caution">
    <text evidence="2">The sequence shown here is derived from an EMBL/GenBank/DDBJ whole genome shotgun (WGS) entry which is preliminary data.</text>
</comment>
<dbReference type="Proteomes" id="UP000734511">
    <property type="component" value="Unassembled WGS sequence"/>
</dbReference>
<accession>A0ABX0ZJU9</accession>
<feature type="domain" description="Condensation" evidence="1">
    <location>
        <begin position="200"/>
        <end position="459"/>
    </location>
</feature>
<dbReference type="RefSeq" id="WP_167982446.1">
    <property type="nucleotide sequence ID" value="NZ_JAATEJ010000005.1"/>
</dbReference>
<evidence type="ECO:0000259" key="1">
    <source>
        <dbReference type="Pfam" id="PF00668"/>
    </source>
</evidence>
<sequence>MSLMDRSTAVPAGAGCALSVGQEALWFLYALAPGSSAYNIAGAVRLDFTADAAALESAALATVAGNSMLNCLFRSARTGPRRLPGAAAPYASVFALRRVGADRLRAAALEASRRPFRLEREAPVRVTLLRPDGGGGDVLVVTAHHIALDNVSHVRLFADLLTAYGRRAGGTDGGTAGAAAGGGAGAGGDTGPGADAGGAYADFVRREQDFLRSPRGESARRHWQRVLGAVPHDPPLAGDLPRPGVYRFAGDQVELAVPDRLTAGAAALAAEANATPFAVLLAVFQLLLYAATGEPLRLLGYPATVRPGARHREATGYYVNTLPFPARVEPDDSFAVLLRRTADELRAALLHRAYPFALMARAAGRPRAADRAGLLGALFVVTEEDPAQVAAASALPAGRSFAAYPLPQQQGQFDLTLQISRRGPATAAVLKYNTSLFTAGAARAVAERYLGLLAAAVEGTLPDRLGGLAPAAAR</sequence>
<evidence type="ECO:0000313" key="3">
    <source>
        <dbReference type="Proteomes" id="UP000734511"/>
    </source>
</evidence>
<organism evidence="2 3">
    <name type="scientific">Actinacidiphila epipremni</name>
    <dbReference type="NCBI Taxonomy" id="2053013"/>
    <lineage>
        <taxon>Bacteria</taxon>
        <taxon>Bacillati</taxon>
        <taxon>Actinomycetota</taxon>
        <taxon>Actinomycetes</taxon>
        <taxon>Kitasatosporales</taxon>
        <taxon>Streptomycetaceae</taxon>
        <taxon>Actinacidiphila</taxon>
    </lineage>
</organism>
<dbReference type="Gene3D" id="3.30.559.30">
    <property type="entry name" value="Nonribosomal peptide synthetase, condensation domain"/>
    <property type="match status" value="1"/>
</dbReference>
<dbReference type="PANTHER" id="PTHR45527">
    <property type="entry name" value="NONRIBOSOMAL PEPTIDE SYNTHETASE"/>
    <property type="match status" value="1"/>
</dbReference>
<dbReference type="EMBL" id="JAATEJ010000005">
    <property type="protein sequence ID" value="NJP43581.1"/>
    <property type="molecule type" value="Genomic_DNA"/>
</dbReference>
<dbReference type="Gene3D" id="3.30.559.10">
    <property type="entry name" value="Chloramphenicol acetyltransferase-like domain"/>
    <property type="match status" value="1"/>
</dbReference>
<protein>
    <recommendedName>
        <fullName evidence="1">Condensation domain-containing protein</fullName>
    </recommendedName>
</protein>
<dbReference type="InterPro" id="IPR001242">
    <property type="entry name" value="Condensation_dom"/>
</dbReference>
<feature type="domain" description="Condensation" evidence="1">
    <location>
        <begin position="17"/>
        <end position="165"/>
    </location>
</feature>
<dbReference type="Pfam" id="PF00668">
    <property type="entry name" value="Condensation"/>
    <property type="match status" value="2"/>
</dbReference>
<dbReference type="SUPFAM" id="SSF52777">
    <property type="entry name" value="CoA-dependent acyltransferases"/>
    <property type="match status" value="2"/>
</dbReference>
<proteinExistence type="predicted"/>
<reference evidence="2 3" key="1">
    <citation type="submission" date="2020-03" db="EMBL/GenBank/DDBJ databases">
        <title>WGS of actinomycetes isolated from Thailand.</title>
        <authorList>
            <person name="Thawai C."/>
        </authorList>
    </citation>
    <scope>NUCLEOTIDE SEQUENCE [LARGE SCALE GENOMIC DNA]</scope>
    <source>
        <strain evidence="2 3">PRB2-1</strain>
    </source>
</reference>
<keyword evidence="3" id="KW-1185">Reference proteome</keyword>